<reference evidence="1 2" key="1">
    <citation type="submission" date="2019-02" db="EMBL/GenBank/DDBJ databases">
        <authorList>
            <person name="Li Y."/>
        </authorList>
    </citation>
    <scope>NUCLEOTIDE SEQUENCE [LARGE SCALE GENOMIC DNA]</scope>
    <source>
        <strain evidence="1 2">3-7</strain>
    </source>
</reference>
<comment type="caution">
    <text evidence="1">The sequence shown here is derived from an EMBL/GenBank/DDBJ whole genome shotgun (WGS) entry which is preliminary data.</text>
</comment>
<name>A0A4V2DDA3_9SPHN</name>
<dbReference type="AlphaFoldDB" id="A0A4V2DDA3"/>
<proteinExistence type="predicted"/>
<accession>A0A4V2DDA3</accession>
<evidence type="ECO:0000313" key="2">
    <source>
        <dbReference type="Proteomes" id="UP000292085"/>
    </source>
</evidence>
<dbReference type="OrthoDB" id="7478487at2"/>
<keyword evidence="2" id="KW-1185">Reference proteome</keyword>
<organism evidence="1 2">
    <name type="scientific">Sphingomonas populi</name>
    <dbReference type="NCBI Taxonomy" id="2484750"/>
    <lineage>
        <taxon>Bacteria</taxon>
        <taxon>Pseudomonadati</taxon>
        <taxon>Pseudomonadota</taxon>
        <taxon>Alphaproteobacteria</taxon>
        <taxon>Sphingomonadales</taxon>
        <taxon>Sphingomonadaceae</taxon>
        <taxon>Sphingomonas</taxon>
    </lineage>
</organism>
<dbReference type="RefSeq" id="WP_130157777.1">
    <property type="nucleotide sequence ID" value="NZ_SGIS01000016.1"/>
</dbReference>
<gene>
    <name evidence="1" type="ORF">EWE75_12135</name>
</gene>
<dbReference type="Proteomes" id="UP000292085">
    <property type="component" value="Unassembled WGS sequence"/>
</dbReference>
<sequence>MAIRYAGYGLGMMPWIILRTSTGNTLPLSRSLNEAGYEAWTPERTLRRYVRANTPSGKRTIESQIPILPTFVFAQEQFLSELATIANSDRTAHPTFSVFNVDGRVPQIHEGEIAGLRKEEAEAAATINAMHAAESHAAAEKIRIAAIKSASARRRAEQELERDRRAALRRAPIALRDGVEVEVADMPALVGIRGVFERADGPYAHVRFGTRSWKIEGWRVCPAPLNDNAALQSTAA</sequence>
<protein>
    <submittedName>
        <fullName evidence="1">Uncharacterized protein</fullName>
    </submittedName>
</protein>
<dbReference type="EMBL" id="SGIS01000016">
    <property type="protein sequence ID" value="RZF64288.1"/>
    <property type="molecule type" value="Genomic_DNA"/>
</dbReference>
<evidence type="ECO:0000313" key="1">
    <source>
        <dbReference type="EMBL" id="RZF64288.1"/>
    </source>
</evidence>